<evidence type="ECO:0000256" key="1">
    <source>
        <dbReference type="SAM" id="Phobius"/>
    </source>
</evidence>
<keyword evidence="1" id="KW-1133">Transmembrane helix</keyword>
<feature type="domain" description="DUF6533" evidence="2">
    <location>
        <begin position="1"/>
        <end position="39"/>
    </location>
</feature>
<feature type="transmembrane region" description="Helical" evidence="1">
    <location>
        <begin position="90"/>
        <end position="106"/>
    </location>
</feature>
<dbReference type="AlphaFoldDB" id="A0A8E2AL18"/>
<keyword evidence="1" id="KW-0472">Membrane</keyword>
<feature type="non-terminal residue" evidence="3">
    <location>
        <position position="161"/>
    </location>
</feature>
<reference evidence="3 4" key="1">
    <citation type="submission" date="2016-07" db="EMBL/GenBank/DDBJ databases">
        <title>Draft genome of the white-rot fungus Obba rivulosa 3A-2.</title>
        <authorList>
            <consortium name="DOE Joint Genome Institute"/>
            <person name="Miettinen O."/>
            <person name="Riley R."/>
            <person name="Acob R."/>
            <person name="Barry K."/>
            <person name="Cullen D."/>
            <person name="De Vries R."/>
            <person name="Hainaut M."/>
            <person name="Hatakka A."/>
            <person name="Henrissat B."/>
            <person name="Hilden K."/>
            <person name="Kuo R."/>
            <person name="Labutti K."/>
            <person name="Lipzen A."/>
            <person name="Makela M.R."/>
            <person name="Sandor L."/>
            <person name="Spatafora J.W."/>
            <person name="Grigoriev I.V."/>
            <person name="Hibbett D.S."/>
        </authorList>
    </citation>
    <scope>NUCLEOTIDE SEQUENCE [LARGE SCALE GENOMIC DNA]</scope>
    <source>
        <strain evidence="3 4">3A-2</strain>
    </source>
</reference>
<dbReference type="EMBL" id="KV722527">
    <property type="protein sequence ID" value="OCH86466.1"/>
    <property type="molecule type" value="Genomic_DNA"/>
</dbReference>
<gene>
    <name evidence="3" type="ORF">OBBRIDRAFT_738001</name>
</gene>
<name>A0A8E2AL18_9APHY</name>
<dbReference type="Proteomes" id="UP000250043">
    <property type="component" value="Unassembled WGS sequence"/>
</dbReference>
<feature type="transmembrane region" description="Helical" evidence="1">
    <location>
        <begin position="112"/>
        <end position="131"/>
    </location>
</feature>
<dbReference type="OrthoDB" id="2803865at2759"/>
<dbReference type="Pfam" id="PF20151">
    <property type="entry name" value="DUF6533"/>
    <property type="match status" value="1"/>
</dbReference>
<accession>A0A8E2AL18</accession>
<evidence type="ECO:0000313" key="4">
    <source>
        <dbReference type="Proteomes" id="UP000250043"/>
    </source>
</evidence>
<organism evidence="3 4">
    <name type="scientific">Obba rivulosa</name>
    <dbReference type="NCBI Taxonomy" id="1052685"/>
    <lineage>
        <taxon>Eukaryota</taxon>
        <taxon>Fungi</taxon>
        <taxon>Dikarya</taxon>
        <taxon>Basidiomycota</taxon>
        <taxon>Agaricomycotina</taxon>
        <taxon>Agaricomycetes</taxon>
        <taxon>Polyporales</taxon>
        <taxon>Gelatoporiaceae</taxon>
        <taxon>Obba</taxon>
    </lineage>
</organism>
<keyword evidence="1" id="KW-0812">Transmembrane</keyword>
<evidence type="ECO:0000259" key="2">
    <source>
        <dbReference type="Pfam" id="PF20151"/>
    </source>
</evidence>
<evidence type="ECO:0000313" key="3">
    <source>
        <dbReference type="EMBL" id="OCH86466.1"/>
    </source>
</evidence>
<keyword evidence="4" id="KW-1185">Reference proteome</keyword>
<proteinExistence type="predicted"/>
<sequence>VLVFYDYAITFDRELECIWGRQLGVPTILFALNRYVTMIYRVFMTLAMVPWTSNANANSVCHCSWRPHHNKNVVAVFTSLRIFAIWEKKIAIFALIFCLGLISPAMEFVIAHLSTVVNMVVDCAILVVTWLKTGSIRKYSQDIRSQGFLSTVLLRDGMSHI</sequence>
<protein>
    <recommendedName>
        <fullName evidence="2">DUF6533 domain-containing protein</fullName>
    </recommendedName>
</protein>
<dbReference type="InterPro" id="IPR045340">
    <property type="entry name" value="DUF6533"/>
</dbReference>